<dbReference type="GO" id="GO:0016706">
    <property type="term" value="F:2-oxoglutarate-dependent dioxygenase activity"/>
    <property type="evidence" value="ECO:0007669"/>
    <property type="project" value="UniProtKB-ARBA"/>
</dbReference>
<dbReference type="SUPFAM" id="SSF51197">
    <property type="entry name" value="Clavaminate synthase-like"/>
    <property type="match status" value="1"/>
</dbReference>
<evidence type="ECO:0000313" key="1">
    <source>
        <dbReference type="EMBL" id="WUM21647.1"/>
    </source>
</evidence>
<protein>
    <submittedName>
        <fullName evidence="1">Phytanoyl-CoA dioxygenase family protein</fullName>
    </submittedName>
</protein>
<dbReference type="Gene3D" id="2.60.120.620">
    <property type="entry name" value="q2cbj1_9rhob like domain"/>
    <property type="match status" value="1"/>
</dbReference>
<keyword evidence="1" id="KW-0560">Oxidoreductase</keyword>
<dbReference type="EMBL" id="CP108021">
    <property type="protein sequence ID" value="WUM21647.1"/>
    <property type="molecule type" value="Genomic_DNA"/>
</dbReference>
<organism evidence="1 2">
    <name type="scientific">Williamsia herbipolensis</name>
    <dbReference type="NCBI Taxonomy" id="1603258"/>
    <lineage>
        <taxon>Bacteria</taxon>
        <taxon>Bacillati</taxon>
        <taxon>Actinomycetota</taxon>
        <taxon>Actinomycetes</taxon>
        <taxon>Mycobacteriales</taxon>
        <taxon>Nocardiaceae</taxon>
        <taxon>Williamsia</taxon>
    </lineage>
</organism>
<dbReference type="KEGG" id="whr:OG579_07685"/>
<evidence type="ECO:0000313" key="2">
    <source>
        <dbReference type="Proteomes" id="UP001432128"/>
    </source>
</evidence>
<reference evidence="1 2" key="1">
    <citation type="submission" date="2022-10" db="EMBL/GenBank/DDBJ databases">
        <title>The complete genomes of actinobacterial strains from the NBC collection.</title>
        <authorList>
            <person name="Joergensen T.S."/>
            <person name="Alvarez Arevalo M."/>
            <person name="Sterndorff E.B."/>
            <person name="Faurdal D."/>
            <person name="Vuksanovic O."/>
            <person name="Mourched A.-S."/>
            <person name="Charusanti P."/>
            <person name="Shaw S."/>
            <person name="Blin K."/>
            <person name="Weber T."/>
        </authorList>
    </citation>
    <scope>NUCLEOTIDE SEQUENCE [LARGE SCALE GENOMIC DNA]</scope>
    <source>
        <strain evidence="1 2">NBC_00319</strain>
    </source>
</reference>
<dbReference type="Pfam" id="PF05721">
    <property type="entry name" value="PhyH"/>
    <property type="match status" value="1"/>
</dbReference>
<keyword evidence="1" id="KW-0223">Dioxygenase</keyword>
<dbReference type="Proteomes" id="UP001432128">
    <property type="component" value="Chromosome"/>
</dbReference>
<name>A0AAU4K6M4_9NOCA</name>
<accession>A0AAU4K6M4</accession>
<proteinExistence type="predicted"/>
<dbReference type="InterPro" id="IPR008775">
    <property type="entry name" value="Phytyl_CoA_dOase-like"/>
</dbReference>
<keyword evidence="2" id="KW-1185">Reference proteome</keyword>
<gene>
    <name evidence="1" type="ORF">OG579_07685</name>
</gene>
<sequence length="258" mass="28304">MTLSERELETFARDGYVVIRGAVDRATIDDCRAQLWDLLDESPDDPTSWTEPVRRVDSPMTPSFAAAARASALTEAYDQLVGRGRWTQRIELGNVAIRFPTGTDAGDTGWHIDASYLPPGASRYFVNVSSRDRGLLMLFLLSDVGDDDAPTRIRAGSHHDIPSVLAPFGETGLDMFDIVDELDAIGSHDAPERPEVLATGTAGDVFLCHPFLVHAAQPHRGTQPRFMSQPGLMLTEQFDLDHPRSPVERTIAAALAQH</sequence>
<dbReference type="RefSeq" id="WP_328858653.1">
    <property type="nucleotide sequence ID" value="NZ_CP108021.1"/>
</dbReference>
<dbReference type="AlphaFoldDB" id="A0AAU4K6M4"/>